<dbReference type="EMBL" id="X54850">
    <property type="protein sequence ID" value="CAA38627.1"/>
    <property type="molecule type" value="Genomic_DNA"/>
</dbReference>
<dbReference type="PIR" id="S15967">
    <property type="entry name" value="S15967"/>
</dbReference>
<proteinExistence type="predicted"/>
<evidence type="ECO:0000313" key="1">
    <source>
        <dbReference type="EMBL" id="CAA38627.1"/>
    </source>
</evidence>
<geneLocation type="plasmid" evidence="1">
    <name>pSKL</name>
</geneLocation>
<sequence length="81" mass="9440">MYAITNVDFLEYYSNDIPKEILSSYLIGSKCNSKGKIKLTLKPGNEFIQEGPYILPPIRWLDSFEYYAEFVIVCDVDYVEK</sequence>
<name>Q04337_LACKL</name>
<dbReference type="Pfam" id="PF17568">
    <property type="entry name" value="DUF5474"/>
    <property type="match status" value="1"/>
</dbReference>
<protein>
    <submittedName>
        <fullName evidence="1">S.kluyveri linear plasmid pSKL DNA for open reading frames 1-10</fullName>
    </submittedName>
</protein>
<organism evidence="1">
    <name type="scientific">Lachancea kluyveri</name>
    <name type="common">Yeast</name>
    <name type="synonym">Saccharomyces kluyveri</name>
    <dbReference type="NCBI Taxonomy" id="4934"/>
    <lineage>
        <taxon>Eukaryota</taxon>
        <taxon>Fungi</taxon>
        <taxon>Dikarya</taxon>
        <taxon>Ascomycota</taxon>
        <taxon>Saccharomycotina</taxon>
        <taxon>Saccharomycetes</taxon>
        <taxon>Saccharomycetales</taxon>
        <taxon>Saccharomycetaceae</taxon>
        <taxon>Lachancea</taxon>
    </lineage>
</organism>
<keyword evidence="1" id="KW-0614">Plasmid</keyword>
<dbReference type="InterPro" id="IPR020120">
    <property type="entry name" value="Plasmid_pGKL2_Orf8"/>
</dbReference>
<dbReference type="AlphaFoldDB" id="Q04337"/>
<reference evidence="1" key="1">
    <citation type="journal article" date="1991" name="Mol. Gen. Genet.">
        <title>Genome organization of the linear plasmid, pSKL, isolated from Saccharomyces kluyveri.</title>
        <authorList>
            <person name="Hishinuma F."/>
            <person name="Hirai K."/>
        </authorList>
    </citation>
    <scope>NUCLEOTIDE SEQUENCE</scope>
    <source>
        <strain evidence="1">UVC40</strain>
        <plasmid evidence="1">pSKL</plasmid>
    </source>
</reference>
<accession>Q04337</accession>